<name>A0A174MAP3_9FIRM</name>
<protein>
    <submittedName>
        <fullName evidence="1">Flagellar biosynthetic protein fliU</fullName>
    </submittedName>
</protein>
<dbReference type="STRING" id="39482.ERS852491_04846"/>
<dbReference type="AlphaFoldDB" id="A0A174MAP3"/>
<sequence>MEESADPASVLREGEESMQYTAPHYYREFHCTADQCPDTCCAGWQIAIDQKSLKKYRRKKGILGNRLHNEIDWKNESFRQYKGRCAFLNEENLCDLFLEGGSGMFCRTCRLYPRHVEEFEGLREISLSLSCPAAAHLILNCQEPVHFIHQEKRGIRGEEYQDFDFLLFTKLMDAREVIFRILQRRSIHMEVRMAMVLALAHDLQQRIDKEALFEIDSLLQRYEKPGAAEWFHKKTEEAGQKKGERRACVYREAFLVFDGLEVLRDDWRAFLHQSKEIVLAQAHGYEERSHIEPGYKEEGILEISGKAGEYDTVWEQLMIYFVFTYFCGAVYDGNAYVKMKFSLFGTLMIREMSRSAWVRKQGRDSLADVEESARRYAREIEHSDFNKKKLEELLDDEERFGLETFFLML</sequence>
<evidence type="ECO:0000313" key="2">
    <source>
        <dbReference type="Proteomes" id="UP000095544"/>
    </source>
</evidence>
<dbReference type="EMBL" id="CYZU01000082">
    <property type="protein sequence ID" value="CUP31907.1"/>
    <property type="molecule type" value="Genomic_DNA"/>
</dbReference>
<keyword evidence="1" id="KW-0282">Flagellum</keyword>
<dbReference type="NCBIfam" id="NF038110">
    <property type="entry name" value="Lys_methyl_FliB"/>
    <property type="match status" value="1"/>
</dbReference>
<dbReference type="Proteomes" id="UP000095544">
    <property type="component" value="Unassembled WGS sequence"/>
</dbReference>
<accession>A0A174MAP3</accession>
<keyword evidence="1" id="KW-0969">Cilium</keyword>
<organism evidence="1 2">
    <name type="scientific">Faecalicatena contorta</name>
    <dbReference type="NCBI Taxonomy" id="39482"/>
    <lineage>
        <taxon>Bacteria</taxon>
        <taxon>Bacillati</taxon>
        <taxon>Bacillota</taxon>
        <taxon>Clostridia</taxon>
        <taxon>Lachnospirales</taxon>
        <taxon>Lachnospiraceae</taxon>
        <taxon>Faecalicatena</taxon>
    </lineage>
</organism>
<proteinExistence type="predicted"/>
<reference evidence="1 2" key="1">
    <citation type="submission" date="2015-09" db="EMBL/GenBank/DDBJ databases">
        <authorList>
            <consortium name="Pathogen Informatics"/>
        </authorList>
    </citation>
    <scope>NUCLEOTIDE SEQUENCE [LARGE SCALE GENOMIC DNA]</scope>
    <source>
        <strain evidence="1 2">2789STDY5834876</strain>
    </source>
</reference>
<gene>
    <name evidence="1" type="primary">fliU</name>
    <name evidence="1" type="ORF">ERS852491_04846</name>
</gene>
<evidence type="ECO:0000313" key="1">
    <source>
        <dbReference type="EMBL" id="CUP31907.1"/>
    </source>
</evidence>
<keyword evidence="1" id="KW-0966">Cell projection</keyword>